<evidence type="ECO:0008006" key="3">
    <source>
        <dbReference type="Google" id="ProtNLM"/>
    </source>
</evidence>
<proteinExistence type="predicted"/>
<gene>
    <name evidence="1" type="ORF">NK125_00010</name>
</gene>
<sequence length="128" mass="15433">MFKHVQLEINCRLILDEYEQMPPKESVYIFFDRVYNLIEENTDRIEKMFKNNKETDYAFSSFQTYMRSKVREIFDKCAHSSDYKIPAGMVAEHYSNILLLVMEWSFWKGNKLSRKQAHEYLRALIGNQ</sequence>
<evidence type="ECO:0000313" key="1">
    <source>
        <dbReference type="EMBL" id="MCP1100798.1"/>
    </source>
</evidence>
<comment type="caution">
    <text evidence="1">The sequence shown here is derived from an EMBL/GenBank/DDBJ whole genome shotgun (WGS) entry which is preliminary data.</text>
</comment>
<reference evidence="1 2" key="1">
    <citation type="journal article" date="2022" name="Genome Biol. Evol.">
        <title>Host diet, physiology and behaviors set the stage for Lachnospiraceae cladogenesis.</title>
        <authorList>
            <person name="Vera-Ponce De Leon A."/>
            <person name="Schneider M."/>
            <person name="Jahnes B.C."/>
            <person name="Sadowski V."/>
            <person name="Camuy-Velez L.A."/>
            <person name="Duan J."/>
            <person name="Sabree Z.L."/>
        </authorList>
    </citation>
    <scope>NUCLEOTIDE SEQUENCE [LARGE SCALE GENOMIC DNA]</scope>
    <source>
        <strain evidence="1 2">PAL113</strain>
    </source>
</reference>
<organism evidence="1 2">
    <name type="scientific">Aequitasia blattaphilus</name>
    <dbReference type="NCBI Taxonomy" id="2949332"/>
    <lineage>
        <taxon>Bacteria</taxon>
        <taxon>Bacillati</taxon>
        <taxon>Bacillota</taxon>
        <taxon>Clostridia</taxon>
        <taxon>Lachnospirales</taxon>
        <taxon>Lachnospiraceae</taxon>
        <taxon>Aequitasia</taxon>
    </lineage>
</organism>
<dbReference type="RefSeq" id="WP_262064587.1">
    <property type="nucleotide sequence ID" value="NZ_JAMXOD010000001.1"/>
</dbReference>
<protein>
    <recommendedName>
        <fullName evidence="3">Transcriptional regulator TetR C-terminal Firmicutes type domain-containing protein</fullName>
    </recommendedName>
</protein>
<accession>A0ABT1E4M6</accession>
<dbReference type="Proteomes" id="UP001523566">
    <property type="component" value="Unassembled WGS sequence"/>
</dbReference>
<evidence type="ECO:0000313" key="2">
    <source>
        <dbReference type="Proteomes" id="UP001523566"/>
    </source>
</evidence>
<keyword evidence="2" id="KW-1185">Reference proteome</keyword>
<name>A0ABT1E4M6_9FIRM</name>
<dbReference type="Gene3D" id="1.10.357.10">
    <property type="entry name" value="Tetracycline Repressor, domain 2"/>
    <property type="match status" value="1"/>
</dbReference>
<dbReference type="EMBL" id="JAMZFW010000001">
    <property type="protein sequence ID" value="MCP1100798.1"/>
    <property type="molecule type" value="Genomic_DNA"/>
</dbReference>